<keyword evidence="2" id="KW-1185">Reference proteome</keyword>
<proteinExistence type="predicted"/>
<gene>
    <name evidence="1" type="ORF">FLO80_18860</name>
</gene>
<dbReference type="AlphaFoldDB" id="A0A5A9YYV8"/>
<dbReference type="SUPFAM" id="SSF55961">
    <property type="entry name" value="Bet v1-like"/>
    <property type="match status" value="1"/>
</dbReference>
<name>A0A5A9YYV8_9RHOB</name>
<dbReference type="EMBL" id="VINQ01000020">
    <property type="protein sequence ID" value="KAA0910038.1"/>
    <property type="molecule type" value="Genomic_DNA"/>
</dbReference>
<evidence type="ECO:0000313" key="1">
    <source>
        <dbReference type="EMBL" id="KAA0910038.1"/>
    </source>
</evidence>
<sequence>MIEIEHRIRIECDLETVWRILADIPSWPGWTPTVSGASVLPGDGLKRFVLKQSMQRAATWTVTDWRQGNGFIWERVDGRLCYRAEHSLLCEEKNVISIARLWVTGAGVVTRLLMAPIFKTVVAVENRALKQRCETAGTLGGGVQERPSEDKNDV</sequence>
<reference evidence="1 2" key="1">
    <citation type="submission" date="2019-07" db="EMBL/GenBank/DDBJ databases">
        <title>Aquicoccus porphyridii gen. nov., sp. nov., isolated from a small marine red alga, Porphyridium marinum.</title>
        <authorList>
            <person name="Liu L."/>
        </authorList>
    </citation>
    <scope>NUCLEOTIDE SEQUENCE [LARGE SCALE GENOMIC DNA]</scope>
    <source>
        <strain evidence="1 2">L1 8-17</strain>
    </source>
</reference>
<organism evidence="1 2">
    <name type="scientific">Aquicoccus porphyridii</name>
    <dbReference type="NCBI Taxonomy" id="1852029"/>
    <lineage>
        <taxon>Bacteria</taxon>
        <taxon>Pseudomonadati</taxon>
        <taxon>Pseudomonadota</taxon>
        <taxon>Alphaproteobacteria</taxon>
        <taxon>Rhodobacterales</taxon>
        <taxon>Paracoccaceae</taxon>
        <taxon>Aquicoccus</taxon>
    </lineage>
</organism>
<dbReference type="Gene3D" id="3.30.530.20">
    <property type="match status" value="1"/>
</dbReference>
<dbReference type="RefSeq" id="WP_111368881.1">
    <property type="nucleotide sequence ID" value="NZ_VINQ01000020.1"/>
</dbReference>
<dbReference type="Proteomes" id="UP000325291">
    <property type="component" value="Unassembled WGS sequence"/>
</dbReference>
<evidence type="ECO:0000313" key="2">
    <source>
        <dbReference type="Proteomes" id="UP000325291"/>
    </source>
</evidence>
<dbReference type="InterPro" id="IPR023393">
    <property type="entry name" value="START-like_dom_sf"/>
</dbReference>
<protein>
    <recommendedName>
        <fullName evidence="3">Polyketide cyclase</fullName>
    </recommendedName>
</protein>
<comment type="caution">
    <text evidence="1">The sequence shown here is derived from an EMBL/GenBank/DDBJ whole genome shotgun (WGS) entry which is preliminary data.</text>
</comment>
<dbReference type="Pfam" id="PF10604">
    <property type="entry name" value="Polyketide_cyc2"/>
    <property type="match status" value="1"/>
</dbReference>
<accession>A0A5A9YYV8</accession>
<dbReference type="InterPro" id="IPR019587">
    <property type="entry name" value="Polyketide_cyclase/dehydratase"/>
</dbReference>
<evidence type="ECO:0008006" key="3">
    <source>
        <dbReference type="Google" id="ProtNLM"/>
    </source>
</evidence>